<evidence type="ECO:0000313" key="3">
    <source>
        <dbReference type="Proteomes" id="UP000269872"/>
    </source>
</evidence>
<comment type="caution">
    <text evidence="2">The sequence shown here is derived from an EMBL/GenBank/DDBJ whole genome shotgun (WGS) entry which is preliminary data.</text>
</comment>
<gene>
    <name evidence="2" type="ORF">ALP05_200002</name>
</gene>
<feature type="compositionally biased region" description="Basic and acidic residues" evidence="1">
    <location>
        <begin position="11"/>
        <end position="21"/>
    </location>
</feature>
<dbReference type="Proteomes" id="UP000269872">
    <property type="component" value="Unassembled WGS sequence"/>
</dbReference>
<proteinExistence type="predicted"/>
<feature type="region of interest" description="Disordered" evidence="1">
    <location>
        <begin position="1"/>
        <end position="44"/>
    </location>
</feature>
<accession>A0A0P9KNU1</accession>
<evidence type="ECO:0000256" key="1">
    <source>
        <dbReference type="SAM" id="MobiDB-lite"/>
    </source>
</evidence>
<reference evidence="2 3" key="1">
    <citation type="submission" date="2018-08" db="EMBL/GenBank/DDBJ databases">
        <title>Recombination of ecologically and evolutionarily significant loci maintains genetic cohesion in the Pseudomonas syringae species complex.</title>
        <authorList>
            <person name="Dillon M."/>
            <person name="Thakur S."/>
            <person name="Almeida R.N.D."/>
            <person name="Weir B.S."/>
            <person name="Guttman D.S."/>
        </authorList>
    </citation>
    <scope>NUCLEOTIDE SEQUENCE [LARGE SCALE GENOMIC DNA]</scope>
    <source>
        <strain evidence="2 3">ICMP 7496</strain>
    </source>
</reference>
<protein>
    <submittedName>
        <fullName evidence="2">Uncharacterized protein</fullName>
    </submittedName>
</protein>
<dbReference type="EMBL" id="RBUY01000147">
    <property type="protein sequence ID" value="RMV72905.1"/>
    <property type="molecule type" value="Genomic_DNA"/>
</dbReference>
<sequence length="44" mass="5084">MITDIKPGPKPKREDGKDDRRRHVNPPNDKKHPTLPVHKHKPGD</sequence>
<dbReference type="AlphaFoldDB" id="A0A0P9KNU1"/>
<evidence type="ECO:0000313" key="2">
    <source>
        <dbReference type="EMBL" id="RMV72905.1"/>
    </source>
</evidence>
<organism evidence="2 3">
    <name type="scientific">Pseudomonas caricapapayae</name>
    <dbReference type="NCBI Taxonomy" id="46678"/>
    <lineage>
        <taxon>Bacteria</taxon>
        <taxon>Pseudomonadati</taxon>
        <taxon>Pseudomonadota</taxon>
        <taxon>Gammaproteobacteria</taxon>
        <taxon>Pseudomonadales</taxon>
        <taxon>Pseudomonadaceae</taxon>
        <taxon>Pseudomonas</taxon>
    </lineage>
</organism>
<name>A0A0P9KNU1_9PSED</name>